<keyword evidence="2" id="KW-1185">Reference proteome</keyword>
<name>A0AAE7B5I1_9BACT</name>
<gene>
    <name evidence="1" type="ORF">AAQM_1417</name>
</gene>
<evidence type="ECO:0000313" key="1">
    <source>
        <dbReference type="EMBL" id="QKE26164.1"/>
    </source>
</evidence>
<evidence type="ECO:0000313" key="2">
    <source>
        <dbReference type="Proteomes" id="UP000502065"/>
    </source>
</evidence>
<reference evidence="1 2" key="1">
    <citation type="submission" date="2018-07" db="EMBL/GenBank/DDBJ databases">
        <title>Identification of phenol metabolism pathways in Arcobacter.</title>
        <authorList>
            <person name="Miller W.G."/>
            <person name="Yee E."/>
            <person name="Bono J.L."/>
        </authorList>
    </citation>
    <scope>NUCLEOTIDE SEQUENCE [LARGE SCALE GENOMIC DNA]</scope>
    <source>
        <strain evidence="1 2">W63</strain>
    </source>
</reference>
<dbReference type="KEGG" id="aaqi:AAQM_1417"/>
<organism evidence="1 2">
    <name type="scientific">Arcobacter aquimarinus</name>
    <dbReference type="NCBI Taxonomy" id="1315211"/>
    <lineage>
        <taxon>Bacteria</taxon>
        <taxon>Pseudomonadati</taxon>
        <taxon>Campylobacterota</taxon>
        <taxon>Epsilonproteobacteria</taxon>
        <taxon>Campylobacterales</taxon>
        <taxon>Arcobacteraceae</taxon>
        <taxon>Arcobacter</taxon>
    </lineage>
</organism>
<dbReference type="EMBL" id="CP030944">
    <property type="protein sequence ID" value="QKE26164.1"/>
    <property type="molecule type" value="Genomic_DNA"/>
</dbReference>
<dbReference type="AlphaFoldDB" id="A0AAE7B5I1"/>
<dbReference type="Proteomes" id="UP000502065">
    <property type="component" value="Chromosome"/>
</dbReference>
<accession>A0AAE7B5I1</accession>
<protein>
    <submittedName>
        <fullName evidence="1">Phage tail protein X family protein</fullName>
    </submittedName>
</protein>
<proteinExistence type="predicted"/>
<sequence length="68" mass="7924">MILTVTQENKRLDEIVYAHYGSLEHFQKVLELNSITKVFLDLGDVIELPELEELEDKKDEYSEVGGLW</sequence>
<dbReference type="RefSeq" id="WP_129095013.1">
    <property type="nucleotide sequence ID" value="NZ_CBCSAE010000004.1"/>
</dbReference>